<organism evidence="11">
    <name type="scientific">Ostrinia furnacalis</name>
    <name type="common">Asian corn borer</name>
    <dbReference type="NCBI Taxonomy" id="93504"/>
    <lineage>
        <taxon>Eukaryota</taxon>
        <taxon>Metazoa</taxon>
        <taxon>Ecdysozoa</taxon>
        <taxon>Arthropoda</taxon>
        <taxon>Hexapoda</taxon>
        <taxon>Insecta</taxon>
        <taxon>Pterygota</taxon>
        <taxon>Neoptera</taxon>
        <taxon>Endopterygota</taxon>
        <taxon>Lepidoptera</taxon>
        <taxon>Glossata</taxon>
        <taxon>Ditrysia</taxon>
        <taxon>Pyraloidea</taxon>
        <taxon>Crambidae</taxon>
        <taxon>Pyraustinae</taxon>
        <taxon>Ostrinia</taxon>
    </lineage>
</organism>
<dbReference type="InterPro" id="IPR004117">
    <property type="entry name" value="7tm6_olfct_rcpt"/>
</dbReference>
<feature type="transmembrane region" description="Helical" evidence="10">
    <location>
        <begin position="222"/>
        <end position="245"/>
    </location>
</feature>
<accession>A0A0E4B5G7</accession>
<gene>
    <name evidence="11" type="primary">OR8</name>
</gene>
<feature type="transmembrane region" description="Helical" evidence="10">
    <location>
        <begin position="407"/>
        <end position="431"/>
    </location>
</feature>
<keyword evidence="3 10" id="KW-0716">Sensory transduction</keyword>
<evidence type="ECO:0000256" key="6">
    <source>
        <dbReference type="ARBA" id="ARBA00022989"/>
    </source>
</evidence>
<protein>
    <recommendedName>
        <fullName evidence="10">Odorant receptor</fullName>
    </recommendedName>
</protein>
<evidence type="ECO:0000256" key="1">
    <source>
        <dbReference type="ARBA" id="ARBA00004651"/>
    </source>
</evidence>
<feature type="transmembrane region" description="Helical" evidence="10">
    <location>
        <begin position="312"/>
        <end position="332"/>
    </location>
</feature>
<dbReference type="PANTHER" id="PTHR21137">
    <property type="entry name" value="ODORANT RECEPTOR"/>
    <property type="match status" value="1"/>
</dbReference>
<keyword evidence="8 10" id="KW-0675">Receptor</keyword>
<evidence type="ECO:0000256" key="7">
    <source>
        <dbReference type="ARBA" id="ARBA00023136"/>
    </source>
</evidence>
<dbReference type="GO" id="GO:0005549">
    <property type="term" value="F:odorant binding"/>
    <property type="evidence" value="ECO:0007669"/>
    <property type="project" value="InterPro"/>
</dbReference>
<sequence length="437" mass="50794">MSNILKYFNTRNSYELSFFREGDPLALNYFKIIRIFMVAPGAWPADVFGEKLSLLVRVHRALMPYHTSVIVIGELYYLYIHKEELDFLNMGHMIIFSFLGVLIAIRSILPQLRKYHLLLTKFVKVMHLMHFKNKGPYYKQINETVDKISYYYTIFVALLVTTAMINFNIVPLFNNVTNVLIYKTENFTLEFALYYKYPGFDPLDYFTSTTIYNVYLSYNCSIMVSGIDLILFLIIFQIIGHVYILRYNLENFPSPKIKVVFKLKEILKHKGNEDISSEMFDAEENREVRLKLQECIEHHKLIIGFTDELSELFGPILAINYFFHLVCCSLLLLECSEGGAWIRYGPLTVVIYGQLIQMSVIFEMLGSETEKLPDSAYFLPWECMDTSNRRTACIMLHKMQYKISLKALGLAAVGVSTMTGILKTTFSYYAFLQTMGE</sequence>
<evidence type="ECO:0000256" key="5">
    <source>
        <dbReference type="ARBA" id="ARBA00022725"/>
    </source>
</evidence>
<proteinExistence type="evidence at transcript level"/>
<evidence type="ECO:0000256" key="9">
    <source>
        <dbReference type="ARBA" id="ARBA00023224"/>
    </source>
</evidence>
<keyword evidence="7 10" id="KW-0472">Membrane</keyword>
<feature type="transmembrane region" description="Helical" evidence="10">
    <location>
        <begin position="91"/>
        <end position="109"/>
    </location>
</feature>
<feature type="transmembrane region" description="Helical" evidence="10">
    <location>
        <begin position="344"/>
        <end position="365"/>
    </location>
</feature>
<evidence type="ECO:0000256" key="2">
    <source>
        <dbReference type="ARBA" id="ARBA00022475"/>
    </source>
</evidence>
<comment type="subcellular location">
    <subcellularLocation>
        <location evidence="1 10">Cell membrane</location>
        <topology evidence="1 10">Multi-pass membrane protein</topology>
    </subcellularLocation>
</comment>
<evidence type="ECO:0000256" key="8">
    <source>
        <dbReference type="ARBA" id="ARBA00023170"/>
    </source>
</evidence>
<evidence type="ECO:0000256" key="4">
    <source>
        <dbReference type="ARBA" id="ARBA00022692"/>
    </source>
</evidence>
<dbReference type="Pfam" id="PF02949">
    <property type="entry name" value="7tm_6"/>
    <property type="match status" value="1"/>
</dbReference>
<evidence type="ECO:0000256" key="3">
    <source>
        <dbReference type="ARBA" id="ARBA00022606"/>
    </source>
</evidence>
<evidence type="ECO:0000313" key="11">
    <source>
        <dbReference type="EMBL" id="BAR43450.1"/>
    </source>
</evidence>
<keyword evidence="9 10" id="KW-0807">Transducer</keyword>
<keyword evidence="2" id="KW-1003">Cell membrane</keyword>
<dbReference type="GO" id="GO:0004984">
    <property type="term" value="F:olfactory receptor activity"/>
    <property type="evidence" value="ECO:0007669"/>
    <property type="project" value="InterPro"/>
</dbReference>
<name>A0A0E4B5G7_OSTFU</name>
<reference evidence="11" key="1">
    <citation type="submission" date="2014-09" db="EMBL/GenBank/DDBJ databases">
        <title>Identification of candidate odorant receptors in Asian corn borer Ostrinia furnacalis.</title>
        <authorList>
            <person name="Yang B."/>
            <person name="Ozaki K."/>
            <person name="Ishikawa Y."/>
            <person name="Matsuo T."/>
        </authorList>
    </citation>
    <scope>NUCLEOTIDE SEQUENCE</scope>
    <source>
        <tissue evidence="11">Antennae</tissue>
    </source>
</reference>
<keyword evidence="6 10" id="KW-1133">Transmembrane helix</keyword>
<dbReference type="GO" id="GO:0007165">
    <property type="term" value="P:signal transduction"/>
    <property type="evidence" value="ECO:0007669"/>
    <property type="project" value="UniProtKB-KW"/>
</dbReference>
<dbReference type="GO" id="GO:0005886">
    <property type="term" value="C:plasma membrane"/>
    <property type="evidence" value="ECO:0007669"/>
    <property type="project" value="UniProtKB-SubCell"/>
</dbReference>
<dbReference type="PANTHER" id="PTHR21137:SF35">
    <property type="entry name" value="ODORANT RECEPTOR 19A-RELATED"/>
    <property type="match status" value="1"/>
</dbReference>
<comment type="similarity">
    <text evidence="10">Belongs to the insect chemoreceptor superfamily. Heteromeric odorant receptor channel (TC 1.A.69) family.</text>
</comment>
<evidence type="ECO:0000256" key="10">
    <source>
        <dbReference type="RuleBase" id="RU351113"/>
    </source>
</evidence>
<keyword evidence="5 10" id="KW-0552">Olfaction</keyword>
<dbReference type="EMBL" id="LC002702">
    <property type="protein sequence ID" value="BAR43450.1"/>
    <property type="molecule type" value="mRNA"/>
</dbReference>
<feature type="transmembrane region" description="Helical" evidence="10">
    <location>
        <begin position="149"/>
        <end position="170"/>
    </location>
</feature>
<feature type="transmembrane region" description="Helical" evidence="10">
    <location>
        <begin position="61"/>
        <end position="79"/>
    </location>
</feature>
<dbReference type="AlphaFoldDB" id="A0A0E4B5G7"/>
<keyword evidence="4 10" id="KW-0812">Transmembrane</keyword>